<protein>
    <recommendedName>
        <fullName evidence="3">Morphogenetic protein</fullName>
    </recommendedName>
</protein>
<comment type="caution">
    <text evidence="1">The sequence shown here is derived from an EMBL/GenBank/DDBJ whole genome shotgun (WGS) entry which is preliminary data.</text>
</comment>
<dbReference type="Proteomes" id="UP000694660">
    <property type="component" value="Unassembled WGS sequence"/>
</dbReference>
<reference evidence="2" key="1">
    <citation type="journal article" date="2022" name="ISME J.">
        <title>Genetic and phylogenetic analysis of dissimilatory iodate-reducing bacteria identifies potential niches across the world's oceans.</title>
        <authorList>
            <person name="Reyes-Umana V."/>
            <person name="Henning Z."/>
            <person name="Lee K."/>
            <person name="Barnum T.P."/>
            <person name="Coates J.D."/>
        </authorList>
    </citation>
    <scope>NUCLEOTIDE SEQUENCE [LARGE SCALE GENOMIC DNA]</scope>
    <source>
        <strain evidence="2">IR12</strain>
    </source>
</reference>
<evidence type="ECO:0008006" key="3">
    <source>
        <dbReference type="Google" id="ProtNLM"/>
    </source>
</evidence>
<evidence type="ECO:0000313" key="2">
    <source>
        <dbReference type="Proteomes" id="UP000694660"/>
    </source>
</evidence>
<sequence>MKERPILMSAQMVRAILDGTKTQTRRALKDQPVELPDYNRGSLSINIGGGRYTAWSDRFPPVPCPYGKPGARLWVRETFFDTAPFETAPIFAGRSSRYAYRADDEFIGCHRWKPSIHMPRAACRILLEITAVRVERLKDITVSDAMAEGYDGSIDDPLDPSIQWYSALWEQINGPCSWDANPWVWVIEFRRVQP</sequence>
<proteinExistence type="predicted"/>
<evidence type="ECO:0000313" key="1">
    <source>
        <dbReference type="EMBL" id="MBT0961703.1"/>
    </source>
</evidence>
<gene>
    <name evidence="1" type="ORF">I8J34_11020</name>
</gene>
<dbReference type="AlphaFoldDB" id="A0A944H7X6"/>
<dbReference type="EMBL" id="JAEKFT010000010">
    <property type="protein sequence ID" value="MBT0961703.1"/>
    <property type="molecule type" value="Genomic_DNA"/>
</dbReference>
<keyword evidence="2" id="KW-1185">Reference proteome</keyword>
<accession>A0A944H7X6</accession>
<name>A0A944H7X6_DENI1</name>
<dbReference type="RefSeq" id="WP_214361458.1">
    <property type="nucleotide sequence ID" value="NZ_JAEKFT010000010.1"/>
</dbReference>
<organism evidence="1 2">
    <name type="scientific">Denitromonas iodatirespirans</name>
    <dbReference type="NCBI Taxonomy" id="2795389"/>
    <lineage>
        <taxon>Bacteria</taxon>
        <taxon>Pseudomonadati</taxon>
        <taxon>Pseudomonadota</taxon>
        <taxon>Betaproteobacteria</taxon>
        <taxon>Rhodocyclales</taxon>
        <taxon>Zoogloeaceae</taxon>
        <taxon>Denitromonas</taxon>
    </lineage>
</organism>